<dbReference type="SUPFAM" id="SSF53474">
    <property type="entry name" value="alpha/beta-Hydrolases"/>
    <property type="match status" value="1"/>
</dbReference>
<sequence>MALHTEWIRYGRDNLYSGYLAKPERAQDGQPAVVVFQEIWGVDEHIQDVTRRFAQAGYVAFAPDLYAENGERRAGLDGQSIEVVKRFLESVPPAVWHDAGARDEAMAKLPEPQQSTVRNTFGTLFGGLNLSAYEQQLASTTDFIRNEYTATKGQPVVSVGFCMGGALSAILASIDPNLAGAAIFYGRAPSDDQIAQISCPVRGFYGALDEGITKGVPDFAQKMKDAGKTYSYKVYDNAHHAFFNDTRASYNPPAARAAFAEVLSFFDEVTR</sequence>
<evidence type="ECO:0000259" key="1">
    <source>
        <dbReference type="Pfam" id="PF01738"/>
    </source>
</evidence>
<feature type="domain" description="Dienelactone hydrolase" evidence="1">
    <location>
        <begin position="18"/>
        <end position="269"/>
    </location>
</feature>
<dbReference type="PANTHER" id="PTHR46623">
    <property type="entry name" value="CARBOXYMETHYLENEBUTENOLIDASE-RELATED"/>
    <property type="match status" value="1"/>
</dbReference>
<organism evidence="2 3">
    <name type="scientific">Alicyclobacillus fastidiosus</name>
    <dbReference type="NCBI Taxonomy" id="392011"/>
    <lineage>
        <taxon>Bacteria</taxon>
        <taxon>Bacillati</taxon>
        <taxon>Bacillota</taxon>
        <taxon>Bacilli</taxon>
        <taxon>Bacillales</taxon>
        <taxon>Alicyclobacillaceae</taxon>
        <taxon>Alicyclobacillus</taxon>
    </lineage>
</organism>
<name>A0ABY6ZIM6_9BACL</name>
<dbReference type="Pfam" id="PF01738">
    <property type="entry name" value="DLH"/>
    <property type="match status" value="1"/>
</dbReference>
<keyword evidence="3" id="KW-1185">Reference proteome</keyword>
<dbReference type="EMBL" id="CP104067">
    <property type="protein sequence ID" value="WAH42625.1"/>
    <property type="molecule type" value="Genomic_DNA"/>
</dbReference>
<gene>
    <name evidence="2" type="ORF">NZD89_04055</name>
</gene>
<proteinExistence type="predicted"/>
<protein>
    <submittedName>
        <fullName evidence="2">Dienelactone hydrolase family protein</fullName>
    </submittedName>
</protein>
<keyword evidence="2" id="KW-0378">Hydrolase</keyword>
<dbReference type="RefSeq" id="WP_268006496.1">
    <property type="nucleotide sequence ID" value="NZ_BSUT01000001.1"/>
</dbReference>
<accession>A0ABY6ZIM6</accession>
<dbReference type="GO" id="GO:0016787">
    <property type="term" value="F:hydrolase activity"/>
    <property type="evidence" value="ECO:0007669"/>
    <property type="project" value="UniProtKB-KW"/>
</dbReference>
<evidence type="ECO:0000313" key="2">
    <source>
        <dbReference type="EMBL" id="WAH42625.1"/>
    </source>
</evidence>
<dbReference type="Gene3D" id="3.40.50.1820">
    <property type="entry name" value="alpha/beta hydrolase"/>
    <property type="match status" value="1"/>
</dbReference>
<dbReference type="PANTHER" id="PTHR46623:SF6">
    <property type="entry name" value="ALPHA_BETA-HYDROLASES SUPERFAMILY PROTEIN"/>
    <property type="match status" value="1"/>
</dbReference>
<dbReference type="Proteomes" id="UP001164761">
    <property type="component" value="Chromosome"/>
</dbReference>
<dbReference type="InterPro" id="IPR002925">
    <property type="entry name" value="Dienelactn_hydro"/>
</dbReference>
<reference evidence="2" key="1">
    <citation type="submission" date="2022-08" db="EMBL/GenBank/DDBJ databases">
        <title>Alicyclobacillus fastidiosus DSM 17978, complete genome.</title>
        <authorList>
            <person name="Wang Q."/>
            <person name="Cai R."/>
            <person name="Wang Z."/>
        </authorList>
    </citation>
    <scope>NUCLEOTIDE SEQUENCE</scope>
    <source>
        <strain evidence="2">DSM 17978</strain>
    </source>
</reference>
<dbReference type="InterPro" id="IPR029058">
    <property type="entry name" value="AB_hydrolase_fold"/>
</dbReference>
<evidence type="ECO:0000313" key="3">
    <source>
        <dbReference type="Proteomes" id="UP001164761"/>
    </source>
</evidence>
<dbReference type="InterPro" id="IPR051049">
    <property type="entry name" value="Dienelactone_hydrolase-like"/>
</dbReference>